<comment type="caution">
    <text evidence="2">The sequence shown here is derived from an EMBL/GenBank/DDBJ whole genome shotgun (WGS) entry which is preliminary data.</text>
</comment>
<proteinExistence type="predicted"/>
<reference evidence="2 3" key="1">
    <citation type="submission" date="2019-05" db="EMBL/GenBank/DDBJ databases">
        <title>Emergence of the Ug99 lineage of the wheat stem rust pathogen through somatic hybridization.</title>
        <authorList>
            <person name="Li F."/>
            <person name="Upadhyaya N.M."/>
            <person name="Sperschneider J."/>
            <person name="Matny O."/>
            <person name="Nguyen-Phuc H."/>
            <person name="Mago R."/>
            <person name="Raley C."/>
            <person name="Miller M.E."/>
            <person name="Silverstein K.A.T."/>
            <person name="Henningsen E."/>
            <person name="Hirsch C.D."/>
            <person name="Visser B."/>
            <person name="Pretorius Z.A."/>
            <person name="Steffenson B.J."/>
            <person name="Schwessinger B."/>
            <person name="Dodds P.N."/>
            <person name="Figueroa M."/>
        </authorList>
    </citation>
    <scope>NUCLEOTIDE SEQUENCE [LARGE SCALE GENOMIC DNA]</scope>
    <source>
        <strain evidence="2 3">Ug99</strain>
    </source>
</reference>
<evidence type="ECO:0000256" key="1">
    <source>
        <dbReference type="SAM" id="Phobius"/>
    </source>
</evidence>
<dbReference type="Proteomes" id="UP000325313">
    <property type="component" value="Unassembled WGS sequence"/>
</dbReference>
<sequence>MCGVMQTSVCMHMLLMSLYLFRYTKFVKHDNIKILIWISSQAAFADIAQDLQC</sequence>
<keyword evidence="1" id="KW-0812">Transmembrane</keyword>
<name>A0A5B0PIB5_PUCGR</name>
<evidence type="ECO:0000313" key="3">
    <source>
        <dbReference type="Proteomes" id="UP000325313"/>
    </source>
</evidence>
<dbReference type="EMBL" id="VDEP01000340">
    <property type="protein sequence ID" value="KAA1100522.1"/>
    <property type="molecule type" value="Genomic_DNA"/>
</dbReference>
<dbReference type="AlphaFoldDB" id="A0A5B0PIB5"/>
<protein>
    <submittedName>
        <fullName evidence="2">Uncharacterized protein</fullName>
    </submittedName>
</protein>
<accession>A0A5B0PIB5</accession>
<keyword evidence="1" id="KW-0472">Membrane</keyword>
<feature type="transmembrane region" description="Helical" evidence="1">
    <location>
        <begin position="6"/>
        <end position="23"/>
    </location>
</feature>
<organism evidence="2 3">
    <name type="scientific">Puccinia graminis f. sp. tritici</name>
    <dbReference type="NCBI Taxonomy" id="56615"/>
    <lineage>
        <taxon>Eukaryota</taxon>
        <taxon>Fungi</taxon>
        <taxon>Dikarya</taxon>
        <taxon>Basidiomycota</taxon>
        <taxon>Pucciniomycotina</taxon>
        <taxon>Pucciniomycetes</taxon>
        <taxon>Pucciniales</taxon>
        <taxon>Pucciniaceae</taxon>
        <taxon>Puccinia</taxon>
    </lineage>
</organism>
<gene>
    <name evidence="2" type="ORF">PGTUg99_016888</name>
</gene>
<keyword evidence="1" id="KW-1133">Transmembrane helix</keyword>
<evidence type="ECO:0000313" key="2">
    <source>
        <dbReference type="EMBL" id="KAA1100522.1"/>
    </source>
</evidence>